<evidence type="ECO:0000256" key="1">
    <source>
        <dbReference type="ARBA" id="ARBA00022859"/>
    </source>
</evidence>
<dbReference type="PANTHER" id="PTHR23266">
    <property type="entry name" value="IMMUNOGLOBULIN HEAVY CHAIN"/>
    <property type="match status" value="1"/>
</dbReference>
<dbReference type="SMART" id="SM00406">
    <property type="entry name" value="IGv"/>
    <property type="match status" value="1"/>
</dbReference>
<keyword evidence="2" id="KW-1064">Adaptive immunity</keyword>
<organism evidence="5 6">
    <name type="scientific">Ranitomeya imitator</name>
    <name type="common">mimic poison frog</name>
    <dbReference type="NCBI Taxonomy" id="111125"/>
    <lineage>
        <taxon>Eukaryota</taxon>
        <taxon>Metazoa</taxon>
        <taxon>Chordata</taxon>
        <taxon>Craniata</taxon>
        <taxon>Vertebrata</taxon>
        <taxon>Euteleostomi</taxon>
        <taxon>Amphibia</taxon>
        <taxon>Batrachia</taxon>
        <taxon>Anura</taxon>
        <taxon>Neobatrachia</taxon>
        <taxon>Hyloidea</taxon>
        <taxon>Dendrobatidae</taxon>
        <taxon>Dendrobatinae</taxon>
        <taxon>Ranitomeya</taxon>
    </lineage>
</organism>
<dbReference type="InterPro" id="IPR007110">
    <property type="entry name" value="Ig-like_dom"/>
</dbReference>
<accession>A0ABN9KMD3</accession>
<protein>
    <recommendedName>
        <fullName evidence="4">Ig-like domain-containing protein</fullName>
    </recommendedName>
</protein>
<keyword evidence="6" id="KW-1185">Reference proteome</keyword>
<dbReference type="Proteomes" id="UP001176940">
    <property type="component" value="Unassembled WGS sequence"/>
</dbReference>
<gene>
    <name evidence="5" type="ORF">RIMI_LOCUS79085</name>
</gene>
<feature type="domain" description="Ig-like" evidence="4">
    <location>
        <begin position="128"/>
        <end position="227"/>
    </location>
</feature>
<dbReference type="InterPro" id="IPR054465">
    <property type="entry name" value="Integrase_p58-like_C"/>
</dbReference>
<dbReference type="InterPro" id="IPR003599">
    <property type="entry name" value="Ig_sub"/>
</dbReference>
<dbReference type="Pfam" id="PF07686">
    <property type="entry name" value="V-set"/>
    <property type="match status" value="1"/>
</dbReference>
<dbReference type="PROSITE" id="PS50835">
    <property type="entry name" value="IG_LIKE"/>
    <property type="match status" value="1"/>
</dbReference>
<dbReference type="InterPro" id="IPR013106">
    <property type="entry name" value="Ig_V-set"/>
</dbReference>
<dbReference type="SMART" id="SM00409">
    <property type="entry name" value="IG"/>
    <property type="match status" value="1"/>
</dbReference>
<keyword evidence="3" id="KW-1280">Immunoglobulin</keyword>
<evidence type="ECO:0000313" key="6">
    <source>
        <dbReference type="Proteomes" id="UP001176940"/>
    </source>
</evidence>
<evidence type="ECO:0000259" key="4">
    <source>
        <dbReference type="PROSITE" id="PS50835"/>
    </source>
</evidence>
<name>A0ABN9KMD3_9NEOB</name>
<dbReference type="InterPro" id="IPR013783">
    <property type="entry name" value="Ig-like_fold"/>
</dbReference>
<evidence type="ECO:0000313" key="5">
    <source>
        <dbReference type="EMBL" id="CAJ0915655.1"/>
    </source>
</evidence>
<evidence type="ECO:0000256" key="3">
    <source>
        <dbReference type="ARBA" id="ARBA00043265"/>
    </source>
</evidence>
<reference evidence="5" key="1">
    <citation type="submission" date="2023-07" db="EMBL/GenBank/DDBJ databases">
        <authorList>
            <person name="Stuckert A."/>
        </authorList>
    </citation>
    <scope>NUCLEOTIDE SEQUENCE</scope>
</reference>
<dbReference type="SUPFAM" id="SSF48726">
    <property type="entry name" value="Immunoglobulin"/>
    <property type="match status" value="2"/>
</dbReference>
<dbReference type="Pfam" id="PF22938">
    <property type="entry name" value="Integrase_p58_C"/>
    <property type="match status" value="1"/>
</dbReference>
<dbReference type="Gene3D" id="2.60.40.10">
    <property type="entry name" value="Immunoglobulins"/>
    <property type="match status" value="2"/>
</dbReference>
<keyword evidence="1" id="KW-0391">Immunity</keyword>
<dbReference type="InterPro" id="IPR050199">
    <property type="entry name" value="IgHV"/>
</dbReference>
<dbReference type="EMBL" id="CAUEEQ010000038">
    <property type="protein sequence ID" value="CAJ0915655.1"/>
    <property type="molecule type" value="Genomic_DNA"/>
</dbReference>
<comment type="caution">
    <text evidence="5">The sequence shown here is derived from an EMBL/GenBank/DDBJ whole genome shotgun (WGS) entry which is preliminary data.</text>
</comment>
<sequence length="279" mass="31711">MQAAQRRQRVWYDRRARERTLEIGQKVLVLEPTRQNKFQAAWQGPYQVVGKIADTTYIVADCDDPRVIRIFHVNMLKPYRERPEERTEIRKCPQRSFSALRSCAEILWNMKTLLWLLSAVLSSQCVTSQISMVESGPGVVRPSETLDLTCKVTGASLTDSTNMHCVQWIRQPEGKGLEWLGHICYDNSKYYAQSVQGRMTLSRDTNKGEVYCKLTGVNPEESGTYYCARHSQFNIFYYFAGVTSQVSMVESGPGVVRPSETLDLTCKVTGASLTDRTIV</sequence>
<proteinExistence type="predicted"/>
<dbReference type="InterPro" id="IPR036179">
    <property type="entry name" value="Ig-like_dom_sf"/>
</dbReference>
<evidence type="ECO:0000256" key="2">
    <source>
        <dbReference type="ARBA" id="ARBA00023130"/>
    </source>
</evidence>